<reference evidence="4" key="1">
    <citation type="journal article" date="2016" name="Proc. Natl. Acad. Sci. U.S.A.">
        <title>Chromosome-level assembly of Arabidopsis thaliana Ler reveals the extent of translocation and inversion polymorphisms.</title>
        <authorList>
            <person name="Zapata L."/>
            <person name="Ding J."/>
            <person name="Willing E.M."/>
            <person name="Hartwig B."/>
            <person name="Bezdan D."/>
            <person name="Jiao W.B."/>
            <person name="Patel V."/>
            <person name="Velikkakam James G."/>
            <person name="Koornneef M."/>
            <person name="Ossowski S."/>
            <person name="Schneeberger K."/>
        </authorList>
    </citation>
    <scope>NUCLEOTIDE SEQUENCE [LARGE SCALE GENOMIC DNA]</scope>
    <source>
        <strain evidence="4">cv. Landsberg erecta</strain>
    </source>
</reference>
<feature type="compositionally biased region" description="Low complexity" evidence="1">
    <location>
        <begin position="270"/>
        <end position="279"/>
    </location>
</feature>
<feature type="domain" description="Retrotransposon gag" evidence="2">
    <location>
        <begin position="103"/>
        <end position="155"/>
    </location>
</feature>
<dbReference type="Pfam" id="PF03732">
    <property type="entry name" value="Retrotrans_gag"/>
    <property type="match status" value="1"/>
</dbReference>
<evidence type="ECO:0000313" key="3">
    <source>
        <dbReference type="EMBL" id="OAO89350.1"/>
    </source>
</evidence>
<evidence type="ECO:0000313" key="4">
    <source>
        <dbReference type="Proteomes" id="UP000078284"/>
    </source>
</evidence>
<dbReference type="PANTHER" id="PTHR33223">
    <property type="entry name" value="CCHC-TYPE DOMAIN-CONTAINING PROTEIN"/>
    <property type="match status" value="1"/>
</dbReference>
<evidence type="ECO:0000259" key="2">
    <source>
        <dbReference type="Pfam" id="PF03732"/>
    </source>
</evidence>
<gene>
    <name evidence="3" type="ORF">AXX17_ATUG01580</name>
</gene>
<evidence type="ECO:0000256" key="1">
    <source>
        <dbReference type="SAM" id="MobiDB-lite"/>
    </source>
</evidence>
<feature type="region of interest" description="Disordered" evidence="1">
    <location>
        <begin position="259"/>
        <end position="279"/>
    </location>
</feature>
<dbReference type="PANTHER" id="PTHR33223:SF11">
    <property type="entry name" value="ELEMENT PROTEIN, PUTATIVE-RELATED"/>
    <property type="match status" value="1"/>
</dbReference>
<accession>A0A178U6R7</accession>
<dbReference type="AlphaFoldDB" id="A0A178U6R7"/>
<proteinExistence type="predicted"/>
<name>A0A178U6R7_ARATH</name>
<comment type="caution">
    <text evidence="3">The sequence shown here is derived from an EMBL/GenBank/DDBJ whole genome shotgun (WGS) entry which is preliminary data.</text>
</comment>
<sequence>MRTRSTGNQNLLFNDNIDRIARELRERRNIVNLVLSNHSKWLKNKINKMALPTLVLEMHHVITGNKFHGLLMEDPLDHLDEFDRLCNLTKINGVSEDGFKLRLFLFSLGDKAHIWEKNLPHDSITTWDDCKKAFLSKFFSNARTARLRNKIFLFSHRRLVKASMKHGAFQGTKIVEEGWELVENLAQSDGNYNDDCDRTVRGTADSDDKHMKEIKALNDKLDMILLSQHKHVHFLLMTSSFKSKMGRVTSWKKSATSTTTRVAAKDTRTSKPTTPTSPTAAPTLLILRIRCILHSNNKQTDVISLSSVSLLEDTKPKTHMEFGYTMKALRSKKKVG</sequence>
<dbReference type="InterPro" id="IPR005162">
    <property type="entry name" value="Retrotrans_gag_dom"/>
</dbReference>
<dbReference type="EMBL" id="LUHQ01000012">
    <property type="protein sequence ID" value="OAO89350.1"/>
    <property type="molecule type" value="Genomic_DNA"/>
</dbReference>
<dbReference type="Proteomes" id="UP000078284">
    <property type="component" value="Unassembled WGS sequence"/>
</dbReference>
<protein>
    <recommendedName>
        <fullName evidence="2">Retrotransposon gag domain-containing protein</fullName>
    </recommendedName>
</protein>
<organism evidence="3 4">
    <name type="scientific">Arabidopsis thaliana</name>
    <name type="common">Mouse-ear cress</name>
    <dbReference type="NCBI Taxonomy" id="3702"/>
    <lineage>
        <taxon>Eukaryota</taxon>
        <taxon>Viridiplantae</taxon>
        <taxon>Streptophyta</taxon>
        <taxon>Embryophyta</taxon>
        <taxon>Tracheophyta</taxon>
        <taxon>Spermatophyta</taxon>
        <taxon>Magnoliopsida</taxon>
        <taxon>eudicotyledons</taxon>
        <taxon>Gunneridae</taxon>
        <taxon>Pentapetalae</taxon>
        <taxon>rosids</taxon>
        <taxon>malvids</taxon>
        <taxon>Brassicales</taxon>
        <taxon>Brassicaceae</taxon>
        <taxon>Camelineae</taxon>
        <taxon>Arabidopsis</taxon>
    </lineage>
</organism>